<name>A0A2W4RLC0_9GAMM</name>
<gene>
    <name evidence="1" type="ORF">DM484_03765</name>
</gene>
<evidence type="ECO:0000313" key="1">
    <source>
        <dbReference type="EMBL" id="PZN83793.1"/>
    </source>
</evidence>
<sequence>MDLSARVTYGCYSKHKFNPTAYKLSPYAGQDEERTYCDEHAHFGKDNLKRIPALLVRGVMLGLWSDQINGDAPSLLWTIDESGWIFELRITNLGQAQYHGYPVLPDDAFARHVLVRAREAFNKEGEFAINEDPGARAAIAAAETFYR</sequence>
<dbReference type="EMBL" id="QJPH01000176">
    <property type="protein sequence ID" value="PZN83793.1"/>
    <property type="molecule type" value="Genomic_DNA"/>
</dbReference>
<reference evidence="1 2" key="1">
    <citation type="journal article" date="2018" name="Aquat. Microb. Ecol.">
        <title>Gammaproteobacterial methanotrophs dominate.</title>
        <authorList>
            <person name="Rissanen A.J."/>
            <person name="Saarenheimo J."/>
            <person name="Tiirola M."/>
            <person name="Peura S."/>
            <person name="Aalto S.L."/>
            <person name="Karvinen A."/>
            <person name="Nykanen H."/>
        </authorList>
    </citation>
    <scope>NUCLEOTIDE SEQUENCE [LARGE SCALE GENOMIC DNA]</scope>
    <source>
        <strain evidence="1">AMbin10</strain>
    </source>
</reference>
<organism evidence="1 2">
    <name type="scientific">Candidatus Methylumidiphilus alinenensis</name>
    <dbReference type="NCBI Taxonomy" id="2202197"/>
    <lineage>
        <taxon>Bacteria</taxon>
        <taxon>Pseudomonadati</taxon>
        <taxon>Pseudomonadota</taxon>
        <taxon>Gammaproteobacteria</taxon>
        <taxon>Methylococcales</taxon>
        <taxon>Candidatus Methylumidiphilus</taxon>
    </lineage>
</organism>
<dbReference type="AlphaFoldDB" id="A0A2W4RLC0"/>
<protein>
    <submittedName>
        <fullName evidence="1">Uncharacterized protein</fullName>
    </submittedName>
</protein>
<comment type="caution">
    <text evidence="1">The sequence shown here is derived from an EMBL/GenBank/DDBJ whole genome shotgun (WGS) entry which is preliminary data.</text>
</comment>
<proteinExistence type="predicted"/>
<accession>A0A2W4RLC0</accession>
<evidence type="ECO:0000313" key="2">
    <source>
        <dbReference type="Proteomes" id="UP000249396"/>
    </source>
</evidence>
<dbReference type="Proteomes" id="UP000249396">
    <property type="component" value="Unassembled WGS sequence"/>
</dbReference>